<sequence>MTHDPETPQRSVLMINNAFYRAFEKKNLEAMAEVWSQGSSCLCVHPGRQALKGWAAIAESWEQIFYNTDYIEINTEVITTEVYGDAALVVLVEHVLQISGQRRVEAQSMATNVFEHLGSRWYLLHHHGSPVLA</sequence>
<dbReference type="InterPro" id="IPR037401">
    <property type="entry name" value="SnoaL-like"/>
</dbReference>
<name>A0A0M2Q2B6_PROHO</name>
<dbReference type="PANTHER" id="PTHR34957">
    <property type="entry name" value="NUCLEAR TRANSPORT FACTOR 2 (NTF2) FAMILY PROTEIN"/>
    <property type="match status" value="1"/>
</dbReference>
<dbReference type="eggNOG" id="COG4319">
    <property type="taxonomic scope" value="Bacteria"/>
</dbReference>
<dbReference type="PANTHER" id="PTHR34957:SF1">
    <property type="entry name" value="NUCLEAR TRANSPORT FACTOR 2 (NTF2) FAMILY PROTEIN"/>
    <property type="match status" value="1"/>
</dbReference>
<protein>
    <submittedName>
        <fullName evidence="2">Protein kinase</fullName>
    </submittedName>
</protein>
<dbReference type="SUPFAM" id="SSF54427">
    <property type="entry name" value="NTF2-like"/>
    <property type="match status" value="1"/>
</dbReference>
<gene>
    <name evidence="2" type="ORF">PROH_03435</name>
</gene>
<evidence type="ECO:0000313" key="2">
    <source>
        <dbReference type="EMBL" id="KKJ01403.1"/>
    </source>
</evidence>
<dbReference type="Gene3D" id="3.10.450.50">
    <property type="match status" value="1"/>
</dbReference>
<dbReference type="STRING" id="317619.GCA_000332315_03966"/>
<dbReference type="Proteomes" id="UP000034681">
    <property type="component" value="Unassembled WGS sequence"/>
</dbReference>
<keyword evidence="2" id="KW-0418">Kinase</keyword>
<dbReference type="InterPro" id="IPR032710">
    <property type="entry name" value="NTF2-like_dom_sf"/>
</dbReference>
<comment type="caution">
    <text evidence="2">The sequence shown here is derived from an EMBL/GenBank/DDBJ whole genome shotgun (WGS) entry which is preliminary data.</text>
</comment>
<dbReference type="Pfam" id="PF13474">
    <property type="entry name" value="SnoaL_3"/>
    <property type="match status" value="1"/>
</dbReference>
<accession>A0A0M2Q2B6</accession>
<dbReference type="GO" id="GO:0016301">
    <property type="term" value="F:kinase activity"/>
    <property type="evidence" value="ECO:0007669"/>
    <property type="project" value="UniProtKB-KW"/>
</dbReference>
<feature type="domain" description="SnoaL-like" evidence="1">
    <location>
        <begin position="13"/>
        <end position="131"/>
    </location>
</feature>
<reference evidence="2" key="1">
    <citation type="submission" date="2012-04" db="EMBL/GenBank/DDBJ databases">
        <authorList>
            <person name="Borisov I.G."/>
            <person name="Ivanikova N.V."/>
            <person name="Pinevich A.V."/>
        </authorList>
    </citation>
    <scope>NUCLEOTIDE SEQUENCE</scope>
    <source>
        <strain evidence="2">CALU 1027</strain>
    </source>
</reference>
<dbReference type="EMBL" id="AJTX02000002">
    <property type="protein sequence ID" value="KKJ01403.1"/>
    <property type="molecule type" value="Genomic_DNA"/>
</dbReference>
<keyword evidence="2" id="KW-0808">Transferase</keyword>
<dbReference type="AlphaFoldDB" id="A0A0M2Q2B6"/>
<proteinExistence type="predicted"/>
<organism evidence="2 3">
    <name type="scientific">Prochlorothrix hollandica PCC 9006 = CALU 1027</name>
    <dbReference type="NCBI Taxonomy" id="317619"/>
    <lineage>
        <taxon>Bacteria</taxon>
        <taxon>Bacillati</taxon>
        <taxon>Cyanobacteriota</taxon>
        <taxon>Cyanophyceae</taxon>
        <taxon>Prochlorotrichales</taxon>
        <taxon>Prochlorotrichaceae</taxon>
        <taxon>Prochlorothrix</taxon>
    </lineage>
</organism>
<dbReference type="OrthoDB" id="9786718at2"/>
<keyword evidence="3" id="KW-1185">Reference proteome</keyword>
<evidence type="ECO:0000313" key="3">
    <source>
        <dbReference type="Proteomes" id="UP000034681"/>
    </source>
</evidence>
<dbReference type="RefSeq" id="WP_017714117.1">
    <property type="nucleotide sequence ID" value="NZ_KB235941.1"/>
</dbReference>
<evidence type="ECO:0000259" key="1">
    <source>
        <dbReference type="Pfam" id="PF13474"/>
    </source>
</evidence>